<dbReference type="eggNOG" id="ENOG502RVT3">
    <property type="taxonomic scope" value="Eukaryota"/>
</dbReference>
<dbReference type="EMBL" id="GL376564">
    <property type="status" value="NOT_ANNOTATED_CDS"/>
    <property type="molecule type" value="Genomic_DNA"/>
</dbReference>
<dbReference type="HOGENOM" id="CLU_935322_0_0_1"/>
<keyword evidence="1" id="KW-0812">Transmembrane</keyword>
<feature type="transmembrane region" description="Helical" evidence="1">
    <location>
        <begin position="179"/>
        <end position="200"/>
    </location>
</feature>
<keyword evidence="1" id="KW-0472">Membrane</keyword>
<organism evidence="2 3">
    <name type="scientific">Globisporangium ultimum (strain ATCC 200006 / CBS 805.95 / DAOM BR144)</name>
    <name type="common">Pythium ultimum</name>
    <dbReference type="NCBI Taxonomy" id="431595"/>
    <lineage>
        <taxon>Eukaryota</taxon>
        <taxon>Sar</taxon>
        <taxon>Stramenopiles</taxon>
        <taxon>Oomycota</taxon>
        <taxon>Peronosporomycetes</taxon>
        <taxon>Pythiales</taxon>
        <taxon>Pythiaceae</taxon>
        <taxon>Globisporangium</taxon>
    </lineage>
</organism>
<dbReference type="OMA" id="RANTTFW"/>
<dbReference type="AlphaFoldDB" id="K3WJE8"/>
<dbReference type="VEuPathDB" id="FungiDB:PYU1_G005079"/>
<reference evidence="2" key="3">
    <citation type="submission" date="2015-02" db="UniProtKB">
        <authorList>
            <consortium name="EnsemblProtists"/>
        </authorList>
    </citation>
    <scope>IDENTIFICATION</scope>
    <source>
        <strain evidence="2">DAOM BR144</strain>
    </source>
</reference>
<feature type="transmembrane region" description="Helical" evidence="1">
    <location>
        <begin position="116"/>
        <end position="138"/>
    </location>
</feature>
<sequence length="298" mass="33860">MPQVCGEWIQAIHAKLSTSARDQQRAYSVNRLLAFQEYCASSPVWRVLLALALYRPPALSVVTVFDSILLQDPKKSSRANTTFWGRYVVDGLLICAAILAQANLMVPDLDLKSKRICVITLLVSVTYTALMMLVVELWMFPGPFIYIVGGTPFMLLLNVFVSITFGRSKMSQFIRFFKFTNWLSAQALMALMYPACSAIFQTLDKNSQLLFTLLLRSLMKKLFKFFTSELNPVDDDFILATMSSVNIFHTIYMTKCMQSTSSLPVRCAIIFIDVVQNILCRLMERLLCVSIYRQLSLI</sequence>
<evidence type="ECO:0000256" key="1">
    <source>
        <dbReference type="SAM" id="Phobius"/>
    </source>
</evidence>
<evidence type="ECO:0000313" key="2">
    <source>
        <dbReference type="EnsemblProtists" id="PYU1_T005090"/>
    </source>
</evidence>
<reference evidence="3" key="2">
    <citation type="submission" date="2010-04" db="EMBL/GenBank/DDBJ databases">
        <authorList>
            <person name="Buell R."/>
            <person name="Hamilton J."/>
            <person name="Hostetler J."/>
        </authorList>
    </citation>
    <scope>NUCLEOTIDE SEQUENCE [LARGE SCALE GENOMIC DNA]</scope>
    <source>
        <strain evidence="3">DAOM:BR144</strain>
    </source>
</reference>
<proteinExistence type="predicted"/>
<keyword evidence="3" id="KW-1185">Reference proteome</keyword>
<reference evidence="3" key="1">
    <citation type="journal article" date="2010" name="Genome Biol.">
        <title>Genome sequence of the necrotrophic plant pathogen Pythium ultimum reveals original pathogenicity mechanisms and effector repertoire.</title>
        <authorList>
            <person name="Levesque C.A."/>
            <person name="Brouwer H."/>
            <person name="Cano L."/>
            <person name="Hamilton J.P."/>
            <person name="Holt C."/>
            <person name="Huitema E."/>
            <person name="Raffaele S."/>
            <person name="Robideau G.P."/>
            <person name="Thines M."/>
            <person name="Win J."/>
            <person name="Zerillo M.M."/>
            <person name="Beakes G.W."/>
            <person name="Boore J.L."/>
            <person name="Busam D."/>
            <person name="Dumas B."/>
            <person name="Ferriera S."/>
            <person name="Fuerstenberg S.I."/>
            <person name="Gachon C.M."/>
            <person name="Gaulin E."/>
            <person name="Govers F."/>
            <person name="Grenville-Briggs L."/>
            <person name="Horner N."/>
            <person name="Hostetler J."/>
            <person name="Jiang R.H."/>
            <person name="Johnson J."/>
            <person name="Krajaejun T."/>
            <person name="Lin H."/>
            <person name="Meijer H.J."/>
            <person name="Moore B."/>
            <person name="Morris P."/>
            <person name="Phuntmart V."/>
            <person name="Puiu D."/>
            <person name="Shetty J."/>
            <person name="Stajich J.E."/>
            <person name="Tripathy S."/>
            <person name="Wawra S."/>
            <person name="van West P."/>
            <person name="Whitty B.R."/>
            <person name="Coutinho P.M."/>
            <person name="Henrissat B."/>
            <person name="Martin F."/>
            <person name="Thomas P.D."/>
            <person name="Tyler B.M."/>
            <person name="De Vries R.P."/>
            <person name="Kamoun S."/>
            <person name="Yandell M."/>
            <person name="Tisserat N."/>
            <person name="Buell C.R."/>
        </authorList>
    </citation>
    <scope>NUCLEOTIDE SEQUENCE</scope>
    <source>
        <strain evidence="3">DAOM:BR144</strain>
    </source>
</reference>
<name>K3WJE8_GLOUD</name>
<keyword evidence="1" id="KW-1133">Transmembrane helix</keyword>
<dbReference type="InParanoid" id="K3WJE8"/>
<dbReference type="Proteomes" id="UP000019132">
    <property type="component" value="Unassembled WGS sequence"/>
</dbReference>
<dbReference type="EnsemblProtists" id="PYU1_T005090">
    <property type="protein sequence ID" value="PYU1_T005090"/>
    <property type="gene ID" value="PYU1_G005079"/>
</dbReference>
<protein>
    <submittedName>
        <fullName evidence="2">Uncharacterized protein</fullName>
    </submittedName>
</protein>
<feature type="transmembrane region" description="Helical" evidence="1">
    <location>
        <begin position="84"/>
        <end position="104"/>
    </location>
</feature>
<feature type="transmembrane region" description="Helical" evidence="1">
    <location>
        <begin position="144"/>
        <end position="167"/>
    </location>
</feature>
<evidence type="ECO:0000313" key="3">
    <source>
        <dbReference type="Proteomes" id="UP000019132"/>
    </source>
</evidence>
<accession>K3WJE8</accession>